<evidence type="ECO:0000313" key="1">
    <source>
        <dbReference type="EMBL" id="MEY8001536.1"/>
    </source>
</evidence>
<evidence type="ECO:0000313" key="2">
    <source>
        <dbReference type="Proteomes" id="UP001564657"/>
    </source>
</evidence>
<keyword evidence="2" id="KW-1185">Reference proteome</keyword>
<dbReference type="Proteomes" id="UP001564657">
    <property type="component" value="Unassembled WGS sequence"/>
</dbReference>
<dbReference type="EMBL" id="JBGEWD010000020">
    <property type="protein sequence ID" value="MEY8001536.1"/>
    <property type="molecule type" value="Genomic_DNA"/>
</dbReference>
<reference evidence="1 2" key="1">
    <citation type="submission" date="2024-08" db="EMBL/GenBank/DDBJ databases">
        <title>Clostridium lapicellarii sp. nov., and Clostridium renhuaiense sp. nov., two species isolated from the mud in a fermentation cellar used for producing sauce-flavour Chinese liquors.</title>
        <authorList>
            <person name="Yang F."/>
            <person name="Wang H."/>
            <person name="Chen L.Q."/>
            <person name="Zhou N."/>
            <person name="Lu J.J."/>
            <person name="Pu X.X."/>
            <person name="Wan B."/>
            <person name="Wang L."/>
            <person name="Liu S.J."/>
        </authorList>
    </citation>
    <scope>NUCLEOTIDE SEQUENCE [LARGE SCALE GENOMIC DNA]</scope>
    <source>
        <strain evidence="1 2">MT-5</strain>
    </source>
</reference>
<dbReference type="RefSeq" id="WP_369705430.1">
    <property type="nucleotide sequence ID" value="NZ_JBGEWD010000020.1"/>
</dbReference>
<sequence>MLSSSGNPTIYIGGRPKGNYTDISTAYIDETFREMDLDKDEKSRISNKEKDSNYKYKKDKHLLIYDIER</sequence>
<proteinExistence type="predicted"/>
<name>A0ABV4BRY2_9CLOT</name>
<comment type="caution">
    <text evidence="1">The sequence shown here is derived from an EMBL/GenBank/DDBJ whole genome shotgun (WGS) entry which is preliminary data.</text>
</comment>
<accession>A0ABV4BRY2</accession>
<protein>
    <submittedName>
        <fullName evidence="1">Uncharacterized protein</fullName>
    </submittedName>
</protein>
<organism evidence="1 2">
    <name type="scientific">Clostridium moutaii</name>
    <dbReference type="NCBI Taxonomy" id="3240932"/>
    <lineage>
        <taxon>Bacteria</taxon>
        <taxon>Bacillati</taxon>
        <taxon>Bacillota</taxon>
        <taxon>Clostridia</taxon>
        <taxon>Eubacteriales</taxon>
        <taxon>Clostridiaceae</taxon>
        <taxon>Clostridium</taxon>
    </lineage>
</organism>
<gene>
    <name evidence="1" type="ORF">AB8U03_15300</name>
</gene>